<dbReference type="Proteomes" id="UP000265882">
    <property type="component" value="Unassembled WGS sequence"/>
</dbReference>
<keyword evidence="3" id="KW-0732">Signal</keyword>
<organism evidence="5 6">
    <name type="scientific">Abyssobacteria bacterium (strain SURF_5)</name>
    <dbReference type="NCBI Taxonomy" id="2093360"/>
    <lineage>
        <taxon>Bacteria</taxon>
        <taxon>Pseudomonadati</taxon>
        <taxon>Candidatus Hydrogenedentota</taxon>
        <taxon>Candidatus Abyssobacteria</taxon>
    </lineage>
</organism>
<protein>
    <submittedName>
        <fullName evidence="5">Tetratricopeptide repeat protein</fullName>
    </submittedName>
</protein>
<comment type="caution">
    <text evidence="5">The sequence shown here is derived from an EMBL/GenBank/DDBJ whole genome shotgun (WGS) entry which is preliminary data.</text>
</comment>
<name>A0A3A4P3P0_ABYX5</name>
<dbReference type="InterPro" id="IPR011990">
    <property type="entry name" value="TPR-like_helical_dom_sf"/>
</dbReference>
<dbReference type="PROSITE" id="PS51781">
    <property type="entry name" value="SH3B"/>
    <property type="match status" value="1"/>
</dbReference>
<keyword evidence="2" id="KW-0472">Membrane</keyword>
<dbReference type="PROSITE" id="PS50293">
    <property type="entry name" value="TPR_REGION"/>
    <property type="match status" value="1"/>
</dbReference>
<proteinExistence type="predicted"/>
<dbReference type="SMART" id="SM00028">
    <property type="entry name" value="TPR"/>
    <property type="match status" value="1"/>
</dbReference>
<reference evidence="5 6" key="1">
    <citation type="journal article" date="2017" name="ISME J.">
        <title>Energy and carbon metabolisms in a deep terrestrial subsurface fluid microbial community.</title>
        <authorList>
            <person name="Momper L."/>
            <person name="Jungbluth S.P."/>
            <person name="Lee M.D."/>
            <person name="Amend J.P."/>
        </authorList>
    </citation>
    <scope>NUCLEOTIDE SEQUENCE [LARGE SCALE GENOMIC DNA]</scope>
    <source>
        <strain evidence="5">SURF_5</strain>
    </source>
</reference>
<sequence>MKLNLHANPAQTAVALLLSLLAICSLAQGEIPEDALLPERQVNEIFDIANEEYKAGNYENAVSMYEGILSTFAIRNADIHYNMGNAHFKLGHYGKAIASYRRALQISPREQDILANLRLARNMARDKLDSPKSTELLREIFFFHYEFSKMESECIFLIMYCVGVLAGVVALLKKSRAARWTAFGALAVMVVFGLSSLVHTYRQARPSEAVVIAAEAGVRTGPGETYLVSFSLHDGAELEISKTLDGWHQIELSDGRRGWIKDADMEII</sequence>
<keyword evidence="2" id="KW-1133">Transmembrane helix</keyword>
<gene>
    <name evidence="5" type="ORF">C4520_08135</name>
</gene>
<dbReference type="InterPro" id="IPR010466">
    <property type="entry name" value="DUF1058"/>
</dbReference>
<dbReference type="PROSITE" id="PS50005">
    <property type="entry name" value="TPR"/>
    <property type="match status" value="1"/>
</dbReference>
<feature type="signal peptide" evidence="3">
    <location>
        <begin position="1"/>
        <end position="27"/>
    </location>
</feature>
<dbReference type="Gene3D" id="1.25.40.10">
    <property type="entry name" value="Tetratricopeptide repeat domain"/>
    <property type="match status" value="1"/>
</dbReference>
<dbReference type="InterPro" id="IPR019734">
    <property type="entry name" value="TPR_rpt"/>
</dbReference>
<evidence type="ECO:0000313" key="6">
    <source>
        <dbReference type="Proteomes" id="UP000265882"/>
    </source>
</evidence>
<dbReference type="Pfam" id="PF06347">
    <property type="entry name" value="SH3_4"/>
    <property type="match status" value="1"/>
</dbReference>
<dbReference type="EMBL" id="QZKU01000057">
    <property type="protein sequence ID" value="RJP22461.1"/>
    <property type="molecule type" value="Genomic_DNA"/>
</dbReference>
<dbReference type="AlphaFoldDB" id="A0A3A4P3P0"/>
<evidence type="ECO:0000313" key="5">
    <source>
        <dbReference type="EMBL" id="RJP22461.1"/>
    </source>
</evidence>
<feature type="transmembrane region" description="Helical" evidence="2">
    <location>
        <begin position="180"/>
        <end position="198"/>
    </location>
</feature>
<keyword evidence="2" id="KW-0812">Transmembrane</keyword>
<feature type="chain" id="PRO_5017326845" evidence="3">
    <location>
        <begin position="28"/>
        <end position="268"/>
    </location>
</feature>
<evidence type="ECO:0000256" key="2">
    <source>
        <dbReference type="SAM" id="Phobius"/>
    </source>
</evidence>
<evidence type="ECO:0000256" key="3">
    <source>
        <dbReference type="SAM" id="SignalP"/>
    </source>
</evidence>
<keyword evidence="1" id="KW-0802">TPR repeat</keyword>
<dbReference type="SUPFAM" id="SSF48452">
    <property type="entry name" value="TPR-like"/>
    <property type="match status" value="1"/>
</dbReference>
<feature type="repeat" description="TPR" evidence="1">
    <location>
        <begin position="77"/>
        <end position="110"/>
    </location>
</feature>
<feature type="transmembrane region" description="Helical" evidence="2">
    <location>
        <begin position="155"/>
        <end position="173"/>
    </location>
</feature>
<dbReference type="Gene3D" id="2.30.30.40">
    <property type="entry name" value="SH3 Domains"/>
    <property type="match status" value="1"/>
</dbReference>
<dbReference type="InterPro" id="IPR003646">
    <property type="entry name" value="SH3-like_bac-type"/>
</dbReference>
<evidence type="ECO:0000259" key="4">
    <source>
        <dbReference type="PROSITE" id="PS51781"/>
    </source>
</evidence>
<dbReference type="Pfam" id="PF00515">
    <property type="entry name" value="TPR_1"/>
    <property type="match status" value="1"/>
</dbReference>
<accession>A0A3A4P3P0</accession>
<evidence type="ECO:0000256" key="1">
    <source>
        <dbReference type="PROSITE-ProRule" id="PRU00339"/>
    </source>
</evidence>
<feature type="domain" description="SH3b" evidence="4">
    <location>
        <begin position="206"/>
        <end position="268"/>
    </location>
</feature>